<dbReference type="EMBL" id="CM051397">
    <property type="protein sequence ID" value="KAJ4720494.1"/>
    <property type="molecule type" value="Genomic_DNA"/>
</dbReference>
<keyword evidence="2" id="KW-1185">Reference proteome</keyword>
<gene>
    <name evidence="1" type="ORF">OWV82_008316</name>
</gene>
<proteinExistence type="predicted"/>
<accession>A0ACC1YC02</accession>
<name>A0ACC1YC02_MELAZ</name>
<comment type="caution">
    <text evidence="1">The sequence shown here is derived from an EMBL/GenBank/DDBJ whole genome shotgun (WGS) entry which is preliminary data.</text>
</comment>
<evidence type="ECO:0000313" key="1">
    <source>
        <dbReference type="EMBL" id="KAJ4720494.1"/>
    </source>
</evidence>
<organism evidence="1 2">
    <name type="scientific">Melia azedarach</name>
    <name type="common">Chinaberry tree</name>
    <dbReference type="NCBI Taxonomy" id="155640"/>
    <lineage>
        <taxon>Eukaryota</taxon>
        <taxon>Viridiplantae</taxon>
        <taxon>Streptophyta</taxon>
        <taxon>Embryophyta</taxon>
        <taxon>Tracheophyta</taxon>
        <taxon>Spermatophyta</taxon>
        <taxon>Magnoliopsida</taxon>
        <taxon>eudicotyledons</taxon>
        <taxon>Gunneridae</taxon>
        <taxon>Pentapetalae</taxon>
        <taxon>rosids</taxon>
        <taxon>malvids</taxon>
        <taxon>Sapindales</taxon>
        <taxon>Meliaceae</taxon>
        <taxon>Melia</taxon>
    </lineage>
</organism>
<sequence>MAVSAFKSSSRRGNLPNSSTKTPSSDHKETKQDIAKNTSKAPLRRSRSVSAFSRTQLEIPSNDFLIKRDNPLFSGNNSPPAEVKDSKLAEIPAAKLNASTAEDTGRGRSVSRNADAGKPTSGIGRSLSRVDTGRRHRSVSRGPVSRGQYANSESEVEQEDSLLVNYRDRNSLNTLTNNGKKSGLVGSSSDGSTPNLSCLRTSNWEDVVSTSSVSEAEEKTIKAVCEQMKARQGDNLGGDTSASGIYETVRSEVRRAISDIQNDLESALRKTNTSAIASTSVTDIPPDLVSPGAVELVLDIRREYAKKLEQSQERARKLREDLAIEEHRELELSRILKEVLQILRPPMGQSPVQEESLALKEERCQNVLTEEAMAYFDECVSLSTFDSSDFSSPEDPPLNFVGVAGRVGDLPQCKFRHVSHLLPQ</sequence>
<dbReference type="Proteomes" id="UP001164539">
    <property type="component" value="Chromosome 4"/>
</dbReference>
<evidence type="ECO:0000313" key="2">
    <source>
        <dbReference type="Proteomes" id="UP001164539"/>
    </source>
</evidence>
<reference evidence="1 2" key="1">
    <citation type="journal article" date="2023" name="Science">
        <title>Complex scaffold remodeling in plant triterpene biosynthesis.</title>
        <authorList>
            <person name="De La Pena R."/>
            <person name="Hodgson H."/>
            <person name="Liu J.C."/>
            <person name="Stephenson M.J."/>
            <person name="Martin A.C."/>
            <person name="Owen C."/>
            <person name="Harkess A."/>
            <person name="Leebens-Mack J."/>
            <person name="Jimenez L.E."/>
            <person name="Osbourn A."/>
            <person name="Sattely E.S."/>
        </authorList>
    </citation>
    <scope>NUCLEOTIDE SEQUENCE [LARGE SCALE GENOMIC DNA]</scope>
    <source>
        <strain evidence="2">cv. JPN11</strain>
        <tissue evidence="1">Leaf</tissue>
    </source>
</reference>
<protein>
    <submittedName>
        <fullName evidence="1">M protein, serotype 2.1 like</fullName>
    </submittedName>
</protein>